<keyword evidence="8 12" id="KW-0862">Zinc</keyword>
<evidence type="ECO:0000256" key="4">
    <source>
        <dbReference type="ARBA" id="ARBA00022670"/>
    </source>
</evidence>
<gene>
    <name evidence="12 14" type="primary">htpX</name>
    <name evidence="14" type="ORF">GWK41_05420</name>
</gene>
<evidence type="ECO:0000256" key="12">
    <source>
        <dbReference type="HAMAP-Rule" id="MF_00188"/>
    </source>
</evidence>
<dbReference type="HAMAP" id="MF_00188">
    <property type="entry name" value="Pept_M48_protease_HtpX"/>
    <property type="match status" value="1"/>
</dbReference>
<dbReference type="InterPro" id="IPR022919">
    <property type="entry name" value="Pept_M48_protease_HtpX"/>
</dbReference>
<evidence type="ECO:0000256" key="11">
    <source>
        <dbReference type="ARBA" id="ARBA00023136"/>
    </source>
</evidence>
<dbReference type="Proteomes" id="UP000772812">
    <property type="component" value="Unassembled WGS sequence"/>
</dbReference>
<keyword evidence="3 12" id="KW-1003">Cell membrane</keyword>
<dbReference type="PANTHER" id="PTHR43221:SF1">
    <property type="entry name" value="PROTEASE HTPX"/>
    <property type="match status" value="1"/>
</dbReference>
<keyword evidence="9 12" id="KW-1133">Transmembrane helix</keyword>
<comment type="cofactor">
    <cofactor evidence="12">
        <name>Zn(2+)</name>
        <dbReference type="ChEBI" id="CHEBI:29105"/>
    </cofactor>
    <text evidence="12">Binds 1 zinc ion per subunit.</text>
</comment>
<dbReference type="InterPro" id="IPR050083">
    <property type="entry name" value="HtpX_protease"/>
</dbReference>
<dbReference type="CDD" id="cd07336">
    <property type="entry name" value="M48B_HtpX_like"/>
    <property type="match status" value="1"/>
</dbReference>
<feature type="domain" description="Peptidase M48" evidence="13">
    <location>
        <begin position="65"/>
        <end position="281"/>
    </location>
</feature>
<keyword evidence="4 12" id="KW-0645">Protease</keyword>
<evidence type="ECO:0000313" key="14">
    <source>
        <dbReference type="EMBL" id="MBK3332501.1"/>
    </source>
</evidence>
<dbReference type="NCBIfam" id="NF002826">
    <property type="entry name" value="PRK03001.1"/>
    <property type="match status" value="1"/>
</dbReference>
<keyword evidence="7 12" id="KW-0378">Hydrolase</keyword>
<feature type="binding site" evidence="12">
    <location>
        <position position="134"/>
    </location>
    <ligand>
        <name>Zn(2+)</name>
        <dbReference type="ChEBI" id="CHEBI:29105"/>
        <note>catalytic</note>
    </ligand>
</feature>
<keyword evidence="6 12" id="KW-0479">Metal-binding</keyword>
<feature type="binding site" evidence="12">
    <location>
        <position position="130"/>
    </location>
    <ligand>
        <name>Zn(2+)</name>
        <dbReference type="ChEBI" id="CHEBI:29105"/>
        <note>catalytic</note>
    </ligand>
</feature>
<keyword evidence="15" id="KW-1185">Reference proteome</keyword>
<feature type="transmembrane region" description="Helical" evidence="12">
    <location>
        <begin position="140"/>
        <end position="162"/>
    </location>
</feature>
<organism evidence="14 15">
    <name type="scientific">Persephonella atlantica</name>
    <dbReference type="NCBI Taxonomy" id="2699429"/>
    <lineage>
        <taxon>Bacteria</taxon>
        <taxon>Pseudomonadati</taxon>
        <taxon>Aquificota</taxon>
        <taxon>Aquificia</taxon>
        <taxon>Aquificales</taxon>
        <taxon>Hydrogenothermaceae</taxon>
        <taxon>Persephonella</taxon>
    </lineage>
</organism>
<dbReference type="Gene3D" id="3.30.2010.10">
    <property type="entry name" value="Metalloproteases ('zincins'), catalytic domain"/>
    <property type="match status" value="1"/>
</dbReference>
<dbReference type="EMBL" id="JAACYA010000002">
    <property type="protein sequence ID" value="MBK3332501.1"/>
    <property type="molecule type" value="Genomic_DNA"/>
</dbReference>
<dbReference type="Pfam" id="PF01435">
    <property type="entry name" value="Peptidase_M48"/>
    <property type="match status" value="1"/>
</dbReference>
<feature type="transmembrane region" description="Helical" evidence="12">
    <location>
        <begin position="174"/>
        <end position="196"/>
    </location>
</feature>
<evidence type="ECO:0000256" key="5">
    <source>
        <dbReference type="ARBA" id="ARBA00022692"/>
    </source>
</evidence>
<evidence type="ECO:0000256" key="9">
    <source>
        <dbReference type="ARBA" id="ARBA00022989"/>
    </source>
</evidence>
<name>A0ABS1GI00_9AQUI</name>
<sequence>MHTIKTVLLLGVLTGLFLVVGKILGGQTGMVIAFVFAMAMNFFAYWFSDKMALKMYNAREISYEEAPWLHDMVEQLARNAGIPKPKVYLAPIDIPNAFATGRNPQNAVVAVTSGILNILSPEELRGVLAHEIAHIKNRDILISSIAATIGGAISMLAEMAFWSNLFGGNDEEDSGIGGLVGTFLLFILAPIAAMLVQMAISRSREYAADATGAEICRCPLSLAKALEKLEMSAQQLAPYAEREVNPGTAHMMIVNPLRGSAIASLFSTHPPTEERIRRLYELARKYGQV</sequence>
<feature type="binding site" evidence="12">
    <location>
        <position position="205"/>
    </location>
    <ligand>
        <name>Zn(2+)</name>
        <dbReference type="ChEBI" id="CHEBI:29105"/>
        <note>catalytic</note>
    </ligand>
</feature>
<dbReference type="EC" id="3.4.24.-" evidence="12"/>
<evidence type="ECO:0000256" key="6">
    <source>
        <dbReference type="ARBA" id="ARBA00022723"/>
    </source>
</evidence>
<proteinExistence type="inferred from homology"/>
<evidence type="ECO:0000256" key="1">
    <source>
        <dbReference type="ARBA" id="ARBA00004651"/>
    </source>
</evidence>
<dbReference type="GO" id="GO:0008237">
    <property type="term" value="F:metallopeptidase activity"/>
    <property type="evidence" value="ECO:0007669"/>
    <property type="project" value="UniProtKB-KW"/>
</dbReference>
<protein>
    <recommendedName>
        <fullName evidence="12">Protease HtpX homolog</fullName>
        <ecNumber evidence="12">3.4.24.-</ecNumber>
    </recommendedName>
</protein>
<feature type="transmembrane region" description="Helical" evidence="12">
    <location>
        <begin position="31"/>
        <end position="48"/>
    </location>
</feature>
<evidence type="ECO:0000313" key="15">
    <source>
        <dbReference type="Proteomes" id="UP000772812"/>
    </source>
</evidence>
<keyword evidence="10 12" id="KW-0482">Metalloprotease</keyword>
<comment type="caution">
    <text evidence="14">The sequence shown here is derived from an EMBL/GenBank/DDBJ whole genome shotgun (WGS) entry which is preliminary data.</text>
</comment>
<evidence type="ECO:0000259" key="13">
    <source>
        <dbReference type="Pfam" id="PF01435"/>
    </source>
</evidence>
<dbReference type="RefSeq" id="WP_200673924.1">
    <property type="nucleotide sequence ID" value="NZ_JAACYA010000002.1"/>
</dbReference>
<dbReference type="PANTHER" id="PTHR43221">
    <property type="entry name" value="PROTEASE HTPX"/>
    <property type="match status" value="1"/>
</dbReference>
<comment type="similarity">
    <text evidence="2 12">Belongs to the peptidase M48B family.</text>
</comment>
<feature type="active site" evidence="12">
    <location>
        <position position="131"/>
    </location>
</feature>
<accession>A0ABS1GI00</accession>
<dbReference type="InterPro" id="IPR001915">
    <property type="entry name" value="Peptidase_M48"/>
</dbReference>
<evidence type="ECO:0000256" key="3">
    <source>
        <dbReference type="ARBA" id="ARBA00022475"/>
    </source>
</evidence>
<keyword evidence="5 12" id="KW-0812">Transmembrane</keyword>
<evidence type="ECO:0000256" key="10">
    <source>
        <dbReference type="ARBA" id="ARBA00023049"/>
    </source>
</evidence>
<reference evidence="14 15" key="1">
    <citation type="journal article" date="2021" name="Syst. Appl. Microbiol.">
        <title>Persephonella atlantica sp. nov.: How to adapt to physico-chemical gradients in high temperature hydrothermal habitats.</title>
        <authorList>
            <person name="Francois D.X."/>
            <person name="Godfroy A."/>
            <person name="Mathien C."/>
            <person name="Aube J."/>
            <person name="Cathalot C."/>
            <person name="Lesongeur F."/>
            <person name="L'Haridon S."/>
            <person name="Philippon X."/>
            <person name="Roussel E.G."/>
        </authorList>
    </citation>
    <scope>NUCLEOTIDE SEQUENCE [LARGE SCALE GENOMIC DNA]</scope>
    <source>
        <strain evidence="14 15">MO1340</strain>
    </source>
</reference>
<evidence type="ECO:0000256" key="2">
    <source>
        <dbReference type="ARBA" id="ARBA00009779"/>
    </source>
</evidence>
<evidence type="ECO:0000256" key="8">
    <source>
        <dbReference type="ARBA" id="ARBA00022833"/>
    </source>
</evidence>
<comment type="subcellular location">
    <subcellularLocation>
        <location evidence="1 12">Cell membrane</location>
        <topology evidence="1 12">Multi-pass membrane protein</topology>
    </subcellularLocation>
</comment>
<evidence type="ECO:0000256" key="7">
    <source>
        <dbReference type="ARBA" id="ARBA00022801"/>
    </source>
</evidence>
<keyword evidence="11 12" id="KW-0472">Membrane</keyword>